<gene>
    <name evidence="3" type="ORF">BCV69DRAFT_301083</name>
</gene>
<feature type="compositionally biased region" description="Basic and acidic residues" evidence="1">
    <location>
        <begin position="201"/>
        <end position="214"/>
    </location>
</feature>
<feature type="compositionally biased region" description="Acidic residues" evidence="1">
    <location>
        <begin position="523"/>
        <end position="535"/>
    </location>
</feature>
<dbReference type="InterPro" id="IPR032567">
    <property type="entry name" value="RTL1-rel"/>
</dbReference>
<dbReference type="STRING" id="1684307.A0A316TZK6"/>
<organism evidence="3 4">
    <name type="scientific">Pseudomicrostroma glucosiphilum</name>
    <dbReference type="NCBI Taxonomy" id="1684307"/>
    <lineage>
        <taxon>Eukaryota</taxon>
        <taxon>Fungi</taxon>
        <taxon>Dikarya</taxon>
        <taxon>Basidiomycota</taxon>
        <taxon>Ustilaginomycotina</taxon>
        <taxon>Exobasidiomycetes</taxon>
        <taxon>Microstromatales</taxon>
        <taxon>Microstromatales incertae sedis</taxon>
        <taxon>Pseudomicrostroma</taxon>
    </lineage>
</organism>
<feature type="region of interest" description="Disordered" evidence="1">
    <location>
        <begin position="86"/>
        <end position="251"/>
    </location>
</feature>
<evidence type="ECO:0000256" key="1">
    <source>
        <dbReference type="SAM" id="MobiDB-lite"/>
    </source>
</evidence>
<dbReference type="GeneID" id="37016255"/>
<feature type="compositionally biased region" description="Polar residues" evidence="1">
    <location>
        <begin position="171"/>
        <end position="184"/>
    </location>
</feature>
<dbReference type="EMBL" id="KZ819335">
    <property type="protein sequence ID" value="PWN18602.1"/>
    <property type="molecule type" value="Genomic_DNA"/>
</dbReference>
<protein>
    <recommendedName>
        <fullName evidence="2">Retrotransposon gag domain-containing protein</fullName>
    </recommendedName>
</protein>
<sequence length="560" mass="62515">MTGKNKNTPDEEEPVEGNSPPVEAPTPEPPAPTPVHPKTRAGKERAATSRPRSPQRPGSPQVDLSALVTMVQNLVQEVQNLKEQVAEQARLPESPQVFPSRESEAEGDEPGDISTDVLGRTRDRRLAQAGLSAPGAQGLQESQDPTSRGQDRPNFGHSHPGVRFDHRSTSRAESSPQGPTNNELPPQDARIATSAPPENRWAGRDPPPHWDRSSRQLSVPGSAGQWSDRGGPRGKSLIKPPETFSGDRPSERKEFIRTLEYMFMSDPGQYDLALPGADNLRIITTISYLTGQARVWATNLWDQVPRPASMLYWHDFTQVFAAIFFDPEEKERAKKKIQMLKQTGKLHRIYSYTIEFNSLHPLTGYDGLVLRDFYYKGLSSEMKDAVALNGLQIDTLQQLQNACTRQDQRLAEREQERKEEKREEERSFSGRGKFDKSDRTRTRGSSRHTPTTEKPVGNWNSDKRSEDRNKTPGADSRKDNGTGRPKIACYECGGDHLARNCPNRSNRAQGGRRSGVNVMVDREEQDDSEDSEYSDSETGSETSSDDRDDVSDQGNESGEN</sequence>
<feature type="region of interest" description="Disordered" evidence="1">
    <location>
        <begin position="1"/>
        <end position="65"/>
    </location>
</feature>
<dbReference type="InterPro" id="IPR005162">
    <property type="entry name" value="Retrotrans_gag_dom"/>
</dbReference>
<dbReference type="RefSeq" id="XP_025345762.1">
    <property type="nucleotide sequence ID" value="XM_025494521.1"/>
</dbReference>
<feature type="compositionally biased region" description="Low complexity" evidence="1">
    <location>
        <begin position="49"/>
        <end position="61"/>
    </location>
</feature>
<feature type="compositionally biased region" description="Basic and acidic residues" evidence="1">
    <location>
        <begin position="407"/>
        <end position="441"/>
    </location>
</feature>
<dbReference type="Pfam" id="PF03732">
    <property type="entry name" value="Retrotrans_gag"/>
    <property type="match status" value="1"/>
</dbReference>
<evidence type="ECO:0000313" key="3">
    <source>
        <dbReference type="EMBL" id="PWN18602.1"/>
    </source>
</evidence>
<dbReference type="AlphaFoldDB" id="A0A316TZK6"/>
<feature type="compositionally biased region" description="Pro residues" evidence="1">
    <location>
        <begin position="22"/>
        <end position="35"/>
    </location>
</feature>
<feature type="region of interest" description="Disordered" evidence="1">
    <location>
        <begin position="407"/>
        <end position="560"/>
    </location>
</feature>
<keyword evidence="4" id="KW-1185">Reference proteome</keyword>
<proteinExistence type="predicted"/>
<dbReference type="OrthoDB" id="5531153at2759"/>
<accession>A0A316TZK6</accession>
<feature type="compositionally biased region" description="Polar residues" evidence="1">
    <location>
        <begin position="139"/>
        <end position="148"/>
    </location>
</feature>
<name>A0A316TZK6_9BASI</name>
<evidence type="ECO:0000259" key="2">
    <source>
        <dbReference type="Pfam" id="PF03732"/>
    </source>
</evidence>
<dbReference type="PANTHER" id="PTHR15503">
    <property type="entry name" value="LDOC1 RELATED"/>
    <property type="match status" value="1"/>
</dbReference>
<dbReference type="Proteomes" id="UP000245942">
    <property type="component" value="Unassembled WGS sequence"/>
</dbReference>
<feature type="domain" description="Retrotransposon gag" evidence="2">
    <location>
        <begin position="287"/>
        <end position="360"/>
    </location>
</feature>
<feature type="compositionally biased region" description="Basic and acidic residues" evidence="1">
    <location>
        <begin position="461"/>
        <end position="481"/>
    </location>
</feature>
<evidence type="ECO:0000313" key="4">
    <source>
        <dbReference type="Proteomes" id="UP000245942"/>
    </source>
</evidence>
<dbReference type="PANTHER" id="PTHR15503:SF22">
    <property type="entry name" value="TRANSPOSON TY3-I GAG POLYPROTEIN"/>
    <property type="match status" value="1"/>
</dbReference>
<reference evidence="3 4" key="1">
    <citation type="journal article" date="2018" name="Mol. Biol. Evol.">
        <title>Broad Genomic Sampling Reveals a Smut Pathogenic Ancestry of the Fungal Clade Ustilaginomycotina.</title>
        <authorList>
            <person name="Kijpornyongpan T."/>
            <person name="Mondo S.J."/>
            <person name="Barry K."/>
            <person name="Sandor L."/>
            <person name="Lee J."/>
            <person name="Lipzen A."/>
            <person name="Pangilinan J."/>
            <person name="LaButti K."/>
            <person name="Hainaut M."/>
            <person name="Henrissat B."/>
            <person name="Grigoriev I.V."/>
            <person name="Spatafora J.W."/>
            <person name="Aime M.C."/>
        </authorList>
    </citation>
    <scope>NUCLEOTIDE SEQUENCE [LARGE SCALE GENOMIC DNA]</scope>
    <source>
        <strain evidence="3 4">MCA 4718</strain>
    </source>
</reference>